<keyword evidence="2" id="KW-1185">Reference proteome</keyword>
<reference evidence="2" key="1">
    <citation type="journal article" date="2019" name="Int. J. Syst. Evol. Microbiol.">
        <title>The Global Catalogue of Microorganisms (GCM) 10K type strain sequencing project: providing services to taxonomists for standard genome sequencing and annotation.</title>
        <authorList>
            <consortium name="The Broad Institute Genomics Platform"/>
            <consortium name="The Broad Institute Genome Sequencing Center for Infectious Disease"/>
            <person name="Wu L."/>
            <person name="Ma J."/>
        </authorList>
    </citation>
    <scope>NUCLEOTIDE SEQUENCE [LARGE SCALE GENOMIC DNA]</scope>
    <source>
        <strain evidence="2">CCUG 59778</strain>
    </source>
</reference>
<sequence length="82" mass="8593">MVDRYLDVHGTALVEAVTAAETGAADIGGPEATAPADREIQAGLDRLGCGEEVARLVCERMPGLYADAGVTWTEEMALRCGQ</sequence>
<evidence type="ECO:0000313" key="2">
    <source>
        <dbReference type="Proteomes" id="UP001596157"/>
    </source>
</evidence>
<proteinExistence type="predicted"/>
<dbReference type="RefSeq" id="WP_378244910.1">
    <property type="nucleotide sequence ID" value="NZ_JBHSKF010000002.1"/>
</dbReference>
<name>A0ABW0EH48_9PSEU</name>
<protein>
    <submittedName>
        <fullName evidence="1">Uncharacterized protein</fullName>
    </submittedName>
</protein>
<evidence type="ECO:0000313" key="1">
    <source>
        <dbReference type="EMBL" id="MFC5286719.1"/>
    </source>
</evidence>
<gene>
    <name evidence="1" type="ORF">ACFPM7_06620</name>
</gene>
<dbReference type="Proteomes" id="UP001596157">
    <property type="component" value="Unassembled WGS sequence"/>
</dbReference>
<accession>A0ABW0EH48</accession>
<organism evidence="1 2">
    <name type="scientific">Actinokineospora guangxiensis</name>
    <dbReference type="NCBI Taxonomy" id="1490288"/>
    <lineage>
        <taxon>Bacteria</taxon>
        <taxon>Bacillati</taxon>
        <taxon>Actinomycetota</taxon>
        <taxon>Actinomycetes</taxon>
        <taxon>Pseudonocardiales</taxon>
        <taxon>Pseudonocardiaceae</taxon>
        <taxon>Actinokineospora</taxon>
    </lineage>
</organism>
<dbReference type="EMBL" id="JBHSKF010000002">
    <property type="protein sequence ID" value="MFC5286719.1"/>
    <property type="molecule type" value="Genomic_DNA"/>
</dbReference>
<comment type="caution">
    <text evidence="1">The sequence shown here is derived from an EMBL/GenBank/DDBJ whole genome shotgun (WGS) entry which is preliminary data.</text>
</comment>